<evidence type="ECO:0000256" key="12">
    <source>
        <dbReference type="ARBA" id="ARBA00022777"/>
    </source>
</evidence>
<keyword evidence="13" id="KW-0460">Magnesium</keyword>
<dbReference type="FunFam" id="3.20.20.60:FF:000012">
    <property type="entry name" value="Phosphoenolpyruvate-protein phosphotransferase PtsP"/>
    <property type="match status" value="1"/>
</dbReference>
<dbReference type="PANTHER" id="PTHR46244">
    <property type="entry name" value="PHOSPHOENOLPYRUVATE-PROTEIN PHOSPHOTRANSFERASE"/>
    <property type="match status" value="1"/>
</dbReference>
<dbReference type="InterPro" id="IPR018274">
    <property type="entry name" value="PEP_util_AS"/>
</dbReference>
<evidence type="ECO:0000256" key="2">
    <source>
        <dbReference type="ARBA" id="ARBA00001946"/>
    </source>
</evidence>
<dbReference type="Gene3D" id="3.20.20.60">
    <property type="entry name" value="Phosphoenolpyruvate-binding domains"/>
    <property type="match status" value="1"/>
</dbReference>
<evidence type="ECO:0000313" key="15">
    <source>
        <dbReference type="EMBL" id="QPF09692.1"/>
    </source>
</evidence>
<dbReference type="FunFam" id="3.50.30.10:FF:000003">
    <property type="entry name" value="Phosphoenolpyruvate-protein phosphotransferase ptsP"/>
    <property type="match status" value="1"/>
</dbReference>
<dbReference type="GO" id="GO:0009401">
    <property type="term" value="P:phosphoenolpyruvate-dependent sugar phosphotransferase system"/>
    <property type="evidence" value="ECO:0007669"/>
    <property type="project" value="UniProtKB-KW"/>
</dbReference>
<dbReference type="Gene3D" id="3.30.450.40">
    <property type="match status" value="1"/>
</dbReference>
<keyword evidence="19" id="KW-1185">Reference proteome</keyword>
<evidence type="ECO:0000256" key="10">
    <source>
        <dbReference type="ARBA" id="ARBA00022683"/>
    </source>
</evidence>
<dbReference type="InterPro" id="IPR008731">
    <property type="entry name" value="PTS_EIN"/>
</dbReference>
<dbReference type="AlphaFoldDB" id="A0A1V2BP93"/>
<evidence type="ECO:0000256" key="4">
    <source>
        <dbReference type="ARBA" id="ARBA00007837"/>
    </source>
</evidence>
<dbReference type="InterPro" id="IPR003018">
    <property type="entry name" value="GAF"/>
</dbReference>
<dbReference type="InterPro" id="IPR000121">
    <property type="entry name" value="PEP_util_C"/>
</dbReference>
<keyword evidence="9 18" id="KW-0808">Transferase</keyword>
<keyword evidence="7" id="KW-0963">Cytoplasm</keyword>
<dbReference type="SUPFAM" id="SSF51621">
    <property type="entry name" value="Phosphoenolpyruvate/pyruvate domain"/>
    <property type="match status" value="1"/>
</dbReference>
<dbReference type="NCBIfam" id="NF008283">
    <property type="entry name" value="PRK11061.1"/>
    <property type="match status" value="1"/>
</dbReference>
<dbReference type="Gene3D" id="1.10.274.10">
    <property type="entry name" value="PtsI, HPr-binding domain"/>
    <property type="match status" value="1"/>
</dbReference>
<dbReference type="InterPro" id="IPR050499">
    <property type="entry name" value="PEP-utilizing_PTS_enzyme"/>
</dbReference>
<dbReference type="EC" id="2.7.3.9" evidence="5"/>
<dbReference type="Pfam" id="PF00391">
    <property type="entry name" value="PEP-utilizers"/>
    <property type="match status" value="1"/>
</dbReference>
<evidence type="ECO:0000256" key="9">
    <source>
        <dbReference type="ARBA" id="ARBA00022679"/>
    </source>
</evidence>
<dbReference type="FunFam" id="3.30.450.40:FF:000012">
    <property type="entry name" value="Phosphoenolpyruvate-protein phosphotransferase PtsP"/>
    <property type="match status" value="1"/>
</dbReference>
<keyword evidence="10" id="KW-0598">Phosphotransferase system</keyword>
<evidence type="ECO:0000256" key="8">
    <source>
        <dbReference type="ARBA" id="ARBA00022597"/>
    </source>
</evidence>
<dbReference type="InterPro" id="IPR029016">
    <property type="entry name" value="GAF-like_dom_sf"/>
</dbReference>
<reference evidence="18 21" key="1">
    <citation type="submission" date="2019-03" db="EMBL/GenBank/DDBJ databases">
        <authorList>
            <consortium name="Pathogen Informatics"/>
        </authorList>
    </citation>
    <scope>NUCLEOTIDE SEQUENCE [LARGE SCALE GENOMIC DNA]</scope>
    <source>
        <strain evidence="18 21">NCTC13038</strain>
        <strain evidence="16 20">NCTC13098</strain>
        <strain evidence="17 19">NCTC9997</strain>
    </source>
</reference>
<evidence type="ECO:0000256" key="13">
    <source>
        <dbReference type="ARBA" id="ARBA00022842"/>
    </source>
</evidence>
<dbReference type="GO" id="GO:0016301">
    <property type="term" value="F:kinase activity"/>
    <property type="evidence" value="ECO:0007669"/>
    <property type="project" value="UniProtKB-KW"/>
</dbReference>
<reference evidence="15 22" key="2">
    <citation type="submission" date="2020-10" db="EMBL/GenBank/DDBJ databases">
        <title>Resistance determinants and their genetic context in bacteria from a longitudinal study of pigs reared under conventional and antibiotic-free husbandry practices.</title>
        <authorList>
            <person name="Poulin-Laprade D."/>
            <person name="Brouard J.-S."/>
            <person name="Gagnon N."/>
            <person name="Turcotte A."/>
            <person name="Langlois A."/>
            <person name="Matte J.J."/>
            <person name="Carrillo C.D."/>
            <person name="Zaheer R."/>
            <person name="McAllister T."/>
            <person name="Topp E."/>
            <person name="Talbot G."/>
        </authorList>
    </citation>
    <scope>NUCLEOTIDE SEQUENCE [LARGE SCALE GENOMIC DNA]</scope>
    <source>
        <strain evidence="15 22">Res13-Abat-PEB01-P1-04-A</strain>
    </source>
</reference>
<evidence type="ECO:0000313" key="17">
    <source>
        <dbReference type="EMBL" id="VED47080.1"/>
    </source>
</evidence>
<proteinExistence type="inferred from homology"/>
<name>A0A1V2BP93_RAOTE</name>
<dbReference type="Proteomes" id="UP000594500">
    <property type="component" value="Chromosome"/>
</dbReference>
<protein>
    <recommendedName>
        <fullName evidence="5">phosphoenolpyruvate--protein phosphotransferase</fullName>
        <ecNumber evidence="5">2.7.3.9</ecNumber>
    </recommendedName>
</protein>
<organism evidence="18 21">
    <name type="scientific">Raoultella terrigena</name>
    <name type="common">Klebsiella terrigena</name>
    <dbReference type="NCBI Taxonomy" id="577"/>
    <lineage>
        <taxon>Bacteria</taxon>
        <taxon>Pseudomonadati</taxon>
        <taxon>Pseudomonadota</taxon>
        <taxon>Gammaproteobacteria</taxon>
        <taxon>Enterobacterales</taxon>
        <taxon>Enterobacteriaceae</taxon>
        <taxon>Klebsiella/Raoultella group</taxon>
        <taxon>Raoultella</taxon>
    </lineage>
</organism>
<dbReference type="InterPro" id="IPR015813">
    <property type="entry name" value="Pyrv/PenolPyrv_kinase-like_dom"/>
</dbReference>
<dbReference type="SUPFAM" id="SSF52009">
    <property type="entry name" value="Phosphohistidine domain"/>
    <property type="match status" value="1"/>
</dbReference>
<keyword evidence="18" id="KW-0670">Pyruvate</keyword>
<dbReference type="Pfam" id="PF01590">
    <property type="entry name" value="GAF"/>
    <property type="match status" value="1"/>
</dbReference>
<dbReference type="GO" id="GO:0005737">
    <property type="term" value="C:cytoplasm"/>
    <property type="evidence" value="ECO:0007669"/>
    <property type="project" value="UniProtKB-SubCell"/>
</dbReference>
<evidence type="ECO:0000313" key="19">
    <source>
        <dbReference type="Proteomes" id="UP000267630"/>
    </source>
</evidence>
<dbReference type="Pfam" id="PF02896">
    <property type="entry name" value="PEP-utilizers_C"/>
    <property type="match status" value="1"/>
</dbReference>
<dbReference type="RefSeq" id="WP_041147035.1">
    <property type="nucleotide sequence ID" value="NZ_BJNO01000020.1"/>
</dbReference>
<comment type="subcellular location">
    <subcellularLocation>
        <location evidence="3">Cytoplasm</location>
    </subcellularLocation>
</comment>
<dbReference type="InterPro" id="IPR040442">
    <property type="entry name" value="Pyrv_kinase-like_dom_sf"/>
</dbReference>
<comment type="catalytic activity">
    <reaction evidence="1">
        <text>L-histidyl-[protein] + phosphoenolpyruvate = N(pros)-phospho-L-histidyl-[protein] + pyruvate</text>
        <dbReference type="Rhea" id="RHEA:23880"/>
        <dbReference type="Rhea" id="RHEA-COMP:9745"/>
        <dbReference type="Rhea" id="RHEA-COMP:9746"/>
        <dbReference type="ChEBI" id="CHEBI:15361"/>
        <dbReference type="ChEBI" id="CHEBI:29979"/>
        <dbReference type="ChEBI" id="CHEBI:58702"/>
        <dbReference type="ChEBI" id="CHEBI:64837"/>
        <dbReference type="EC" id="2.7.3.9"/>
    </reaction>
</comment>
<dbReference type="PRINTS" id="PR01736">
    <property type="entry name" value="PHPHTRNFRASE"/>
</dbReference>
<dbReference type="InterPro" id="IPR006318">
    <property type="entry name" value="PTS_EI-like"/>
</dbReference>
<dbReference type="SUPFAM" id="SSF55781">
    <property type="entry name" value="GAF domain-like"/>
    <property type="match status" value="1"/>
</dbReference>
<dbReference type="EMBL" id="CAADJG010000002">
    <property type="protein sequence ID" value="VFS83024.1"/>
    <property type="molecule type" value="Genomic_DNA"/>
</dbReference>
<dbReference type="SMART" id="SM00065">
    <property type="entry name" value="GAF"/>
    <property type="match status" value="1"/>
</dbReference>
<evidence type="ECO:0000256" key="7">
    <source>
        <dbReference type="ARBA" id="ARBA00022490"/>
    </source>
</evidence>
<evidence type="ECO:0000313" key="16">
    <source>
        <dbReference type="EMBL" id="VDR24987.1"/>
    </source>
</evidence>
<dbReference type="GeneID" id="57503207"/>
<dbReference type="InterPro" id="IPR008279">
    <property type="entry name" value="PEP-util_enz_mobile_dom"/>
</dbReference>
<evidence type="ECO:0000259" key="14">
    <source>
        <dbReference type="SMART" id="SM00065"/>
    </source>
</evidence>
<keyword evidence="8" id="KW-0762">Sugar transport</keyword>
<evidence type="ECO:0000313" key="21">
    <source>
        <dbReference type="Proteomes" id="UP000332594"/>
    </source>
</evidence>
<gene>
    <name evidence="18" type="primary">ptsI_2</name>
    <name evidence="16" type="synonym">ptsI_1</name>
    <name evidence="15" type="synonym">ptsP</name>
    <name evidence="15" type="ORF">IMO34_04470</name>
    <name evidence="18" type="ORF">NCTC13038_04700</name>
    <name evidence="16" type="ORF">NCTC13098_01288</name>
    <name evidence="17" type="ORF">NCTC9997_01318</name>
</gene>
<dbReference type="PROSITE" id="PS00370">
    <property type="entry name" value="PEP_ENZYMES_PHOS_SITE"/>
    <property type="match status" value="1"/>
</dbReference>
<dbReference type="PROSITE" id="PS00742">
    <property type="entry name" value="PEP_ENZYMES_2"/>
    <property type="match status" value="1"/>
</dbReference>
<evidence type="ECO:0000256" key="3">
    <source>
        <dbReference type="ARBA" id="ARBA00004496"/>
    </source>
</evidence>
<evidence type="ECO:0000313" key="18">
    <source>
        <dbReference type="EMBL" id="VFS83024.1"/>
    </source>
</evidence>
<dbReference type="InterPro" id="IPR023151">
    <property type="entry name" value="PEP_util_CS"/>
</dbReference>
<feature type="domain" description="GAF" evidence="14">
    <location>
        <begin position="17"/>
        <end position="164"/>
    </location>
</feature>
<evidence type="ECO:0000256" key="1">
    <source>
        <dbReference type="ARBA" id="ARBA00000683"/>
    </source>
</evidence>
<dbReference type="Gene3D" id="3.50.30.10">
    <property type="entry name" value="Phosphohistidine domain"/>
    <property type="match status" value="1"/>
</dbReference>
<dbReference type="Pfam" id="PF05524">
    <property type="entry name" value="PEP-utilisers_N"/>
    <property type="match status" value="1"/>
</dbReference>
<dbReference type="EMBL" id="CP062916">
    <property type="protein sequence ID" value="QPF09692.1"/>
    <property type="molecule type" value="Genomic_DNA"/>
</dbReference>
<dbReference type="SUPFAM" id="SSF47831">
    <property type="entry name" value="Enzyme I of the PEP:sugar phosphotransferase system HPr-binding (sub)domain"/>
    <property type="match status" value="1"/>
</dbReference>
<dbReference type="EMBL" id="LR131271">
    <property type="protein sequence ID" value="VDR24987.1"/>
    <property type="molecule type" value="Genomic_DNA"/>
</dbReference>
<evidence type="ECO:0000256" key="5">
    <source>
        <dbReference type="ARBA" id="ARBA00012232"/>
    </source>
</evidence>
<dbReference type="GO" id="GO:0008965">
    <property type="term" value="F:phosphoenolpyruvate-protein phosphotransferase activity"/>
    <property type="evidence" value="ECO:0007669"/>
    <property type="project" value="UniProtKB-EC"/>
</dbReference>
<keyword evidence="6" id="KW-0813">Transport</keyword>
<evidence type="ECO:0000256" key="6">
    <source>
        <dbReference type="ARBA" id="ARBA00022448"/>
    </source>
</evidence>
<dbReference type="EMBL" id="LR134253">
    <property type="protein sequence ID" value="VED47080.1"/>
    <property type="molecule type" value="Genomic_DNA"/>
</dbReference>
<dbReference type="InterPro" id="IPR036637">
    <property type="entry name" value="Phosphohistidine_dom_sf"/>
</dbReference>
<dbReference type="KEGG" id="rtg:NCTC13098_01288"/>
<dbReference type="InterPro" id="IPR036618">
    <property type="entry name" value="PtsI_HPr-bd_sf"/>
</dbReference>
<accession>A0A1V2BP93</accession>
<evidence type="ECO:0000313" key="22">
    <source>
        <dbReference type="Proteomes" id="UP000594500"/>
    </source>
</evidence>
<dbReference type="Proteomes" id="UP000274346">
    <property type="component" value="Chromosome"/>
</dbReference>
<dbReference type="OrthoDB" id="9765468at2"/>
<keyword evidence="11" id="KW-0479">Metal-binding</keyword>
<dbReference type="Proteomes" id="UP000267630">
    <property type="component" value="Chromosome 3"/>
</dbReference>
<dbReference type="GO" id="GO:0046872">
    <property type="term" value="F:metal ion binding"/>
    <property type="evidence" value="ECO:0007669"/>
    <property type="project" value="UniProtKB-KW"/>
</dbReference>
<dbReference type="Proteomes" id="UP000332594">
    <property type="component" value="Unassembled WGS sequence"/>
</dbReference>
<sequence length="748" mass="83580">MLTRLREIVEKVASAPRLNEALDILVTDICKAMETEVCSVYLADHDRRCYYLMATRGLKKPRGRTVALAFDEGLVGLVGRLAEPINLADAHKHPSFKYIPAVKEDRFRAFLGVPIIQRRQLLGVLVVQQRELRQFDESEESFLVTLATQMAAILSQSQLTALFGQYRQTRIRALPASSGVAIAEGWMDVSLPLMEQVYEASTLDTASERERLTGALEEAASEFRRYSKRYAAGAQKETSAIFDLYSHLLSDARLRRELFAEVDKGAVAEWAVKKIIEKFAEQFAALSDGYLKERAGDLRTLGQRLLFHLDDTTQGPNTWPERIVLVADELSATTLAEVPQDRLVGVVVRDGAANSHAAIMVRALGIPTVMGADIQPSLLHGHTLVVDGYRGELLVDPEPALLKEYQRLISEENELSRLAEDDLERASELKSGERVKVMLNAGLSLGHEEKLGGFIDGIGLYRTEIPFMLQSGFPSEEEQVAQYQGMLQMFNEKPVTLRTLDIGADKQLPYMPISEENPCLGWRGIRITLDQPEIFLIQVRAMLRANAATGNLSILLPMITSLDEVDEARRLIDRASREVEEMIGYAIPRPRIGVMLEVPSMVFMLAQLASRVDFISVGTNDLTQYILAVDRNNTRVANMYDSLHPAVLRALAMIARDAERFGIDLRLCGEMAGDPMCVTILIGLGYRHLSMNGRSVARVKYLLRRIDIEEAQELSRRSLEAQMTTEVRHQVAAFMERRGLGGLIRGGR</sequence>
<dbReference type="PANTHER" id="PTHR46244:SF1">
    <property type="entry name" value="PHOSPHOENOLPYRUVATE-DEPENDENT PHOSPHOTRANSFERASE SYSTEM"/>
    <property type="match status" value="1"/>
</dbReference>
<evidence type="ECO:0000256" key="11">
    <source>
        <dbReference type="ARBA" id="ARBA00022723"/>
    </source>
</evidence>
<evidence type="ECO:0000313" key="20">
    <source>
        <dbReference type="Proteomes" id="UP000274346"/>
    </source>
</evidence>
<keyword evidence="12 17" id="KW-0418">Kinase</keyword>
<dbReference type="NCBIfam" id="TIGR01417">
    <property type="entry name" value="PTS_I_fam"/>
    <property type="match status" value="1"/>
</dbReference>
<comment type="similarity">
    <text evidence="4">Belongs to the PEP-utilizing enzyme family.</text>
</comment>
<comment type="cofactor">
    <cofactor evidence="2">
        <name>Mg(2+)</name>
        <dbReference type="ChEBI" id="CHEBI:18420"/>
    </cofactor>
</comment>